<accession>A0A081AZ79</accession>
<dbReference type="EMBL" id="ANJA01000350">
    <property type="protein sequence ID" value="ETO84190.1"/>
    <property type="molecule type" value="Genomic_DNA"/>
</dbReference>
<evidence type="ECO:0000313" key="1">
    <source>
        <dbReference type="EMBL" id="ETO84190.1"/>
    </source>
</evidence>
<gene>
    <name evidence="1" type="ORF">F444_01892</name>
</gene>
<dbReference type="AlphaFoldDB" id="A0A081AZ79"/>
<name>A0A081AZ79_PHYNI</name>
<sequence length="55" mass="6333">MPQKVPSTLTLRELVQQMKWTSGINFTGKNDAAWKARIRMMLQAIGLWTIVTLEE</sequence>
<reference evidence="1 2" key="1">
    <citation type="submission" date="2013-11" db="EMBL/GenBank/DDBJ databases">
        <title>The Genome Sequence of Phytophthora parasitica P1976.</title>
        <authorList>
            <consortium name="The Broad Institute Genomics Platform"/>
            <person name="Russ C."/>
            <person name="Tyler B."/>
            <person name="Panabieres F."/>
            <person name="Shan W."/>
            <person name="Tripathy S."/>
            <person name="Grunwald N."/>
            <person name="Machado M."/>
            <person name="Johnson C.S."/>
            <person name="Walker B."/>
            <person name="Young S."/>
            <person name="Zeng Q."/>
            <person name="Gargeya S."/>
            <person name="Fitzgerald M."/>
            <person name="Haas B."/>
            <person name="Abouelleil A."/>
            <person name="Allen A.W."/>
            <person name="Alvarado L."/>
            <person name="Arachchi H.M."/>
            <person name="Berlin A.M."/>
            <person name="Chapman S.B."/>
            <person name="Gainer-Dewar J."/>
            <person name="Goldberg J."/>
            <person name="Griggs A."/>
            <person name="Gujja S."/>
            <person name="Hansen M."/>
            <person name="Howarth C."/>
            <person name="Imamovic A."/>
            <person name="Ireland A."/>
            <person name="Larimer J."/>
            <person name="McCowan C."/>
            <person name="Murphy C."/>
            <person name="Pearson M."/>
            <person name="Poon T.W."/>
            <person name="Priest M."/>
            <person name="Roberts A."/>
            <person name="Saif S."/>
            <person name="Shea T."/>
            <person name="Sisk P."/>
            <person name="Sykes S."/>
            <person name="Wortman J."/>
            <person name="Nusbaum C."/>
            <person name="Birren B."/>
        </authorList>
    </citation>
    <scope>NUCLEOTIDE SEQUENCE [LARGE SCALE GENOMIC DNA]</scope>
    <source>
        <strain evidence="1 2">P1976</strain>
    </source>
</reference>
<proteinExistence type="predicted"/>
<organism evidence="1 2">
    <name type="scientific">Phytophthora nicotianae P1976</name>
    <dbReference type="NCBI Taxonomy" id="1317066"/>
    <lineage>
        <taxon>Eukaryota</taxon>
        <taxon>Sar</taxon>
        <taxon>Stramenopiles</taxon>
        <taxon>Oomycota</taxon>
        <taxon>Peronosporomycetes</taxon>
        <taxon>Peronosporales</taxon>
        <taxon>Peronosporaceae</taxon>
        <taxon>Phytophthora</taxon>
    </lineage>
</organism>
<dbReference type="Proteomes" id="UP000028582">
    <property type="component" value="Unassembled WGS sequence"/>
</dbReference>
<evidence type="ECO:0000313" key="2">
    <source>
        <dbReference type="Proteomes" id="UP000028582"/>
    </source>
</evidence>
<protein>
    <submittedName>
        <fullName evidence="1">Uncharacterized protein</fullName>
    </submittedName>
</protein>
<comment type="caution">
    <text evidence="1">The sequence shown here is derived from an EMBL/GenBank/DDBJ whole genome shotgun (WGS) entry which is preliminary data.</text>
</comment>